<feature type="compositionally biased region" description="Polar residues" evidence="13">
    <location>
        <begin position="305"/>
        <end position="314"/>
    </location>
</feature>
<dbReference type="Proteomes" id="UP000694549">
    <property type="component" value="Unplaced"/>
</dbReference>
<evidence type="ECO:0000256" key="7">
    <source>
        <dbReference type="ARBA" id="ARBA00022853"/>
    </source>
</evidence>
<evidence type="ECO:0000256" key="10">
    <source>
        <dbReference type="ARBA" id="ARBA00023306"/>
    </source>
</evidence>
<evidence type="ECO:0000256" key="13">
    <source>
        <dbReference type="SAM" id="MobiDB-lite"/>
    </source>
</evidence>
<comment type="subcellular location">
    <subcellularLocation>
        <location evidence="1">Nucleus</location>
        <location evidence="1">Nucleoplasm</location>
    </subcellularLocation>
</comment>
<keyword evidence="5" id="KW-0498">Mitosis</keyword>
<evidence type="ECO:0000259" key="14">
    <source>
        <dbReference type="SMART" id="SM00249"/>
    </source>
</evidence>
<dbReference type="Gene3D" id="3.30.40.10">
    <property type="entry name" value="Zinc/RING finger domain, C3HC4 (zinc finger)"/>
    <property type="match status" value="1"/>
</dbReference>
<dbReference type="PANTHER" id="PTHR14571:SF14">
    <property type="entry name" value="ZINC FINGER PHD-TYPE DOMAIN-CONTAINING PROTEIN"/>
    <property type="match status" value="1"/>
</dbReference>
<evidence type="ECO:0000313" key="16">
    <source>
        <dbReference type="Proteomes" id="UP000694549"/>
    </source>
</evidence>
<feature type="domain" description="Zinc finger PHD-type" evidence="14">
    <location>
        <begin position="350"/>
        <end position="394"/>
    </location>
</feature>
<dbReference type="FunFam" id="3.30.40.10:FF:000039">
    <property type="entry name" value="PHD finger protein 13"/>
    <property type="match status" value="1"/>
</dbReference>
<dbReference type="GO" id="GO:0006325">
    <property type="term" value="P:chromatin organization"/>
    <property type="evidence" value="ECO:0007669"/>
    <property type="project" value="UniProtKB-KW"/>
</dbReference>
<keyword evidence="2" id="KW-0132">Cell division</keyword>
<evidence type="ECO:0000256" key="6">
    <source>
        <dbReference type="ARBA" id="ARBA00022833"/>
    </source>
</evidence>
<accession>A0A8B9UJK3</accession>
<protein>
    <recommendedName>
        <fullName evidence="12">PHD finger protein 13</fullName>
    </recommendedName>
</protein>
<feature type="compositionally biased region" description="Basic and acidic residues" evidence="13">
    <location>
        <begin position="207"/>
        <end position="217"/>
    </location>
</feature>
<reference evidence="15" key="2">
    <citation type="submission" date="2025-09" db="UniProtKB">
        <authorList>
            <consortium name="Ensembl"/>
        </authorList>
    </citation>
    <scope>IDENTIFICATION</scope>
</reference>
<comment type="function">
    <text evidence="11">Modulates chromatin structure and DNA damage response by regulating key determinants of chromatin compaction and DNA damage response. Binds H3K4me3-containing chromatin and promotes DNA condensation by recruiting corepressors such as TRIM28 and H3K9 methyltransferase SETDB1. Required for normal chromosome condensation during the early stages of mitosis. Required for normal chromosome separation during mitosis. Increases both chromatin-associated levels and activity of H3K9 methyltransferases, such as SETDB1, thus enhancing H3K9 trimethylation. Essential for testicular stem-cell differentiation and sustained spermatogenesis.</text>
</comment>
<evidence type="ECO:0000256" key="1">
    <source>
        <dbReference type="ARBA" id="ARBA00004642"/>
    </source>
</evidence>
<dbReference type="CDD" id="cd15632">
    <property type="entry name" value="PHD_PHF13"/>
    <property type="match status" value="1"/>
</dbReference>
<evidence type="ECO:0000256" key="4">
    <source>
        <dbReference type="ARBA" id="ARBA00022771"/>
    </source>
</evidence>
<evidence type="ECO:0000256" key="9">
    <source>
        <dbReference type="ARBA" id="ARBA00023242"/>
    </source>
</evidence>
<feature type="compositionally biased region" description="Basic and acidic residues" evidence="13">
    <location>
        <begin position="279"/>
        <end position="298"/>
    </location>
</feature>
<evidence type="ECO:0000256" key="12">
    <source>
        <dbReference type="ARBA" id="ARBA00068751"/>
    </source>
</evidence>
<dbReference type="GO" id="GO:0003682">
    <property type="term" value="F:chromatin binding"/>
    <property type="evidence" value="ECO:0007669"/>
    <property type="project" value="TreeGrafter"/>
</dbReference>
<dbReference type="Pfam" id="PF20826">
    <property type="entry name" value="PHD_5"/>
    <property type="match status" value="1"/>
</dbReference>
<reference evidence="15" key="1">
    <citation type="submission" date="2025-08" db="UniProtKB">
        <authorList>
            <consortium name="Ensembl"/>
        </authorList>
    </citation>
    <scope>IDENTIFICATION</scope>
</reference>
<keyword evidence="6" id="KW-0862">Zinc</keyword>
<dbReference type="GO" id="GO:0007076">
    <property type="term" value="P:mitotic chromosome condensation"/>
    <property type="evidence" value="ECO:0007669"/>
    <property type="project" value="TreeGrafter"/>
</dbReference>
<dbReference type="Ensembl" id="ENSAZOT00000011113.1">
    <property type="protein sequence ID" value="ENSAZOP00000010397.1"/>
    <property type="gene ID" value="ENSAZOG00000006631.1"/>
</dbReference>
<dbReference type="InterPro" id="IPR001965">
    <property type="entry name" value="Znf_PHD"/>
</dbReference>
<dbReference type="AlphaFoldDB" id="A0A8B9UJK3"/>
<dbReference type="GO" id="GO:0008270">
    <property type="term" value="F:zinc ion binding"/>
    <property type="evidence" value="ECO:0007669"/>
    <property type="project" value="UniProtKB-KW"/>
</dbReference>
<feature type="compositionally biased region" description="Polar residues" evidence="13">
    <location>
        <begin position="131"/>
        <end position="153"/>
    </location>
</feature>
<dbReference type="InterPro" id="IPR041947">
    <property type="entry name" value="PHD_PHF13"/>
</dbReference>
<evidence type="ECO:0000256" key="5">
    <source>
        <dbReference type="ARBA" id="ARBA00022776"/>
    </source>
</evidence>
<keyword evidence="3" id="KW-0479">Metal-binding</keyword>
<dbReference type="GO" id="GO:0005654">
    <property type="term" value="C:nucleoplasm"/>
    <property type="evidence" value="ECO:0007669"/>
    <property type="project" value="UniProtKB-SubCell"/>
</dbReference>
<sequence length="416" mass="44906">MGGGNRGTGVGGTPVFGAGMGRGCNHRVPFVAAAAETAENRGGFQPVLHLRFGLRRLHPLPRGGEWACGVILLPPGVLPSRTRLLIPRWRSGGRHSPSPVPFSVPRMPALWCLLLAVPLPCLQNEPWTHGGSMSPQNSTGSTQDSDSWASLPSSDCQLLADDRKSRMAVAKGAADSSLLADCPAFPAGFYEIRPPQSKRKKPPAKKLVLEQEVEKKAPPSAGKSLLLDQDRGKEPAALEGQVPPVKEVFSEPPIEPAGDPQPSAPLEEPLKEEKDWLHGEQGAEKPAGDEPQLKEHEQCSGGAKSPSSCSTLDQSEGEDTSRGSSQLGAVEFAAAPNTKAEDDDAWDLITCFCLKPFAGRPMIECNECATWIHLSCAKIRKSNVPEVFICQRCRDAKQEIRRSNRARTVPRKRFCD</sequence>
<dbReference type="InterPro" id="IPR013083">
    <property type="entry name" value="Znf_RING/FYVE/PHD"/>
</dbReference>
<dbReference type="GO" id="GO:0051301">
    <property type="term" value="P:cell division"/>
    <property type="evidence" value="ECO:0007669"/>
    <property type="project" value="UniProtKB-KW"/>
</dbReference>
<evidence type="ECO:0000256" key="8">
    <source>
        <dbReference type="ARBA" id="ARBA00023067"/>
    </source>
</evidence>
<feature type="region of interest" description="Disordered" evidence="13">
    <location>
        <begin position="129"/>
        <end position="153"/>
    </location>
</feature>
<keyword evidence="10" id="KW-0131">Cell cycle</keyword>
<evidence type="ECO:0000256" key="3">
    <source>
        <dbReference type="ARBA" id="ARBA00022723"/>
    </source>
</evidence>
<dbReference type="SMART" id="SM00249">
    <property type="entry name" value="PHD"/>
    <property type="match status" value="1"/>
</dbReference>
<dbReference type="SUPFAM" id="SSF57903">
    <property type="entry name" value="FYVE/PHD zinc finger"/>
    <property type="match status" value="1"/>
</dbReference>
<keyword evidence="9" id="KW-0539">Nucleus</keyword>
<organism evidence="15 16">
    <name type="scientific">Anas zonorhyncha</name>
    <name type="common">Eastern spot-billed duck</name>
    <dbReference type="NCBI Taxonomy" id="75864"/>
    <lineage>
        <taxon>Eukaryota</taxon>
        <taxon>Metazoa</taxon>
        <taxon>Chordata</taxon>
        <taxon>Craniata</taxon>
        <taxon>Vertebrata</taxon>
        <taxon>Euteleostomi</taxon>
        <taxon>Archelosauria</taxon>
        <taxon>Archosauria</taxon>
        <taxon>Dinosauria</taxon>
        <taxon>Saurischia</taxon>
        <taxon>Theropoda</taxon>
        <taxon>Coelurosauria</taxon>
        <taxon>Aves</taxon>
        <taxon>Neognathae</taxon>
        <taxon>Galloanserae</taxon>
        <taxon>Anseriformes</taxon>
        <taxon>Anatidae</taxon>
        <taxon>Anatinae</taxon>
        <taxon>Anas</taxon>
    </lineage>
</organism>
<keyword evidence="7" id="KW-0156">Chromatin regulator</keyword>
<keyword evidence="16" id="KW-1185">Reference proteome</keyword>
<name>A0A8B9UJK3_9AVES</name>
<dbReference type="PANTHER" id="PTHR14571">
    <property type="entry name" value="HISTONE-LYSINE N-METHYLTRANSFERASE SET-26-RELATED"/>
    <property type="match status" value="1"/>
</dbReference>
<feature type="region of interest" description="Disordered" evidence="13">
    <location>
        <begin position="279"/>
        <end position="327"/>
    </location>
</feature>
<dbReference type="InterPro" id="IPR011011">
    <property type="entry name" value="Znf_FYVE_PHD"/>
</dbReference>
<keyword evidence="4" id="KW-0863">Zinc-finger</keyword>
<feature type="region of interest" description="Disordered" evidence="13">
    <location>
        <begin position="190"/>
        <end position="267"/>
    </location>
</feature>
<evidence type="ECO:0000256" key="2">
    <source>
        <dbReference type="ARBA" id="ARBA00022618"/>
    </source>
</evidence>
<proteinExistence type="predicted"/>
<evidence type="ECO:0000256" key="11">
    <source>
        <dbReference type="ARBA" id="ARBA00055120"/>
    </source>
</evidence>
<keyword evidence="8" id="KW-0226">DNA condensation</keyword>
<evidence type="ECO:0000313" key="15">
    <source>
        <dbReference type="Ensembl" id="ENSAZOP00000010397.1"/>
    </source>
</evidence>